<dbReference type="Proteomes" id="UP000235739">
    <property type="component" value="Unassembled WGS sequence"/>
</dbReference>
<evidence type="ECO:0000313" key="2">
    <source>
        <dbReference type="Proteomes" id="UP000235739"/>
    </source>
</evidence>
<dbReference type="EMBL" id="PNQX01000002">
    <property type="protein sequence ID" value="PMQ19274.1"/>
    <property type="molecule type" value="Genomic_DNA"/>
</dbReference>
<reference evidence="1 2" key="1">
    <citation type="journal article" date="2017" name="Elife">
        <title>Extensive horizontal gene transfer in cheese-associated bacteria.</title>
        <authorList>
            <person name="Bonham K.S."/>
            <person name="Wolfe B.E."/>
            <person name="Dutton R.J."/>
        </authorList>
    </citation>
    <scope>NUCLEOTIDE SEQUENCE [LARGE SCALE GENOMIC DNA]</scope>
    <source>
        <strain evidence="1 2">JB182</strain>
    </source>
</reference>
<name>A0A2N7RZF5_9MICC</name>
<sequence length="127" mass="13889">MAIELPVLATPYPSMYPIYNLSQFLSPGIVTTATGGEFSVWGQITPNLVMVSLRVNPSAIANEATGNILEGLPDEFKPVVNTPDSALQGIFLMTDGRVWKRSYSETGWYLADRTEVSCMFTAPRRAA</sequence>
<accession>A0A2N7RZF5</accession>
<organism evidence="1 2">
    <name type="scientific">Glutamicibacter arilaitensis</name>
    <dbReference type="NCBI Taxonomy" id="256701"/>
    <lineage>
        <taxon>Bacteria</taxon>
        <taxon>Bacillati</taxon>
        <taxon>Actinomycetota</taxon>
        <taxon>Actinomycetes</taxon>
        <taxon>Micrococcales</taxon>
        <taxon>Micrococcaceae</taxon>
        <taxon>Glutamicibacter</taxon>
    </lineage>
</organism>
<comment type="caution">
    <text evidence="1">The sequence shown here is derived from an EMBL/GenBank/DDBJ whole genome shotgun (WGS) entry which is preliminary data.</text>
</comment>
<dbReference type="RefSeq" id="WP_102598505.1">
    <property type="nucleotide sequence ID" value="NZ_PNQX01000002.1"/>
</dbReference>
<proteinExistence type="predicted"/>
<evidence type="ECO:0000313" key="1">
    <source>
        <dbReference type="EMBL" id="PMQ19274.1"/>
    </source>
</evidence>
<protein>
    <submittedName>
        <fullName evidence="1">Uncharacterized protein</fullName>
    </submittedName>
</protein>
<gene>
    <name evidence="1" type="ORF">CIK84_11225</name>
</gene>
<dbReference type="AlphaFoldDB" id="A0A2N7RZF5"/>